<evidence type="ECO:0000313" key="3">
    <source>
        <dbReference type="Proteomes" id="UP000309819"/>
    </source>
</evidence>
<dbReference type="RefSeq" id="WP_138220573.1">
    <property type="nucleotide sequence ID" value="NZ_VAUO01000007.1"/>
</dbReference>
<reference evidence="2 3" key="1">
    <citation type="submission" date="2019-05" db="EMBL/GenBank/DDBJ databases">
        <title>Pseudomonas sp. SC006 isolated from lettuce that can produce HBGAs.</title>
        <authorList>
            <person name="Wang D."/>
            <person name="Liao N."/>
            <person name="Liu D."/>
            <person name="Zhang Z."/>
            <person name="Zou S."/>
        </authorList>
    </citation>
    <scope>NUCLEOTIDE SEQUENCE [LARGE SCALE GENOMIC DNA]</scope>
    <source>
        <strain evidence="2 3">SC006</strain>
    </source>
</reference>
<evidence type="ECO:0000259" key="1">
    <source>
        <dbReference type="Pfam" id="PF18451"/>
    </source>
</evidence>
<gene>
    <name evidence="2" type="ORF">FEM01_16605</name>
</gene>
<feature type="domain" description="tRNA nuclease CdiA C-terminal" evidence="1">
    <location>
        <begin position="2"/>
        <end position="70"/>
    </location>
</feature>
<evidence type="ECO:0000313" key="2">
    <source>
        <dbReference type="EMBL" id="TLP58295.1"/>
    </source>
</evidence>
<protein>
    <recommendedName>
        <fullName evidence="1">tRNA nuclease CdiA C-terminal domain-containing protein</fullName>
    </recommendedName>
</protein>
<dbReference type="Proteomes" id="UP000309819">
    <property type="component" value="Unassembled WGS sequence"/>
</dbReference>
<dbReference type="AlphaFoldDB" id="A0A5R8YYV2"/>
<name>A0A5R8YYV2_9PSED</name>
<organism evidence="2 3">
    <name type="scientific">Pseudomonas mosselii</name>
    <dbReference type="NCBI Taxonomy" id="78327"/>
    <lineage>
        <taxon>Bacteria</taxon>
        <taxon>Pseudomonadati</taxon>
        <taxon>Pseudomonadota</taxon>
        <taxon>Gammaproteobacteria</taxon>
        <taxon>Pseudomonadales</taxon>
        <taxon>Pseudomonadaceae</taxon>
        <taxon>Pseudomonas</taxon>
    </lineage>
</organism>
<dbReference type="EMBL" id="VAUO01000007">
    <property type="protein sequence ID" value="TLP58295.1"/>
    <property type="molecule type" value="Genomic_DNA"/>
</dbReference>
<dbReference type="Pfam" id="PF18451">
    <property type="entry name" value="CdiA_C"/>
    <property type="match status" value="1"/>
</dbReference>
<comment type="caution">
    <text evidence="2">The sequence shown here is derived from an EMBL/GenBank/DDBJ whole genome shotgun (WGS) entry which is preliminary data.</text>
</comment>
<dbReference type="Gene3D" id="3.40.1350.120">
    <property type="match status" value="1"/>
</dbReference>
<proteinExistence type="predicted"/>
<accession>A0A5R8YYV2</accession>
<sequence length="82" mass="8843">MRINGELADVASPRTGSVGSVLMTINDKVKKQASSVVINLADSPLTINQVGDALSLKPVADLKTLYLMKNGEFKVIEVSKWQ</sequence>
<dbReference type="OrthoDB" id="7017856at2"/>
<keyword evidence="3" id="KW-1185">Reference proteome</keyword>
<dbReference type="InterPro" id="IPR040559">
    <property type="entry name" value="CdiA_C"/>
</dbReference>